<sequence>MLEEFVVATLDAVLPFLFLSLSLLFLLLLRLLSLRFKVWWRWMAVVCRGCMLSKCLHCNGGCEGDQFVCKESGVMAASRFTGVCSVGWWRVQSSLSVLATSHDLPAGIVEVGHQLSLVVLSRGVYGEKAMVVGTFDRFRLDEGGGSHHTSSSCLVDRIWRGLTIGAGSAVLKEGEVAVMSVSAS</sequence>
<keyword evidence="3" id="KW-1185">Reference proteome</keyword>
<evidence type="ECO:0000313" key="4">
    <source>
        <dbReference type="WBParaSite" id="TTAC_0001141001-mRNA-1"/>
    </source>
</evidence>
<keyword evidence="1" id="KW-1133">Transmembrane helix</keyword>
<evidence type="ECO:0000313" key="2">
    <source>
        <dbReference type="EMBL" id="VDM36373.1"/>
    </source>
</evidence>
<keyword evidence="1" id="KW-0472">Membrane</keyword>
<reference evidence="4" key="1">
    <citation type="submission" date="2017-02" db="UniProtKB">
        <authorList>
            <consortium name="WormBaseParasite"/>
        </authorList>
    </citation>
    <scope>IDENTIFICATION</scope>
</reference>
<evidence type="ECO:0000313" key="3">
    <source>
        <dbReference type="Proteomes" id="UP000274429"/>
    </source>
</evidence>
<dbReference type="AlphaFoldDB" id="A0A0R3XCY3"/>
<protein>
    <submittedName>
        <fullName evidence="2 4">Uncharacterized protein</fullName>
    </submittedName>
</protein>
<evidence type="ECO:0000256" key="1">
    <source>
        <dbReference type="SAM" id="Phobius"/>
    </source>
</evidence>
<feature type="transmembrane region" description="Helical" evidence="1">
    <location>
        <begin position="12"/>
        <end position="32"/>
    </location>
</feature>
<gene>
    <name evidence="2" type="ORF">TTAC_LOCUS11393</name>
</gene>
<dbReference type="WBParaSite" id="TTAC_0001141001-mRNA-1">
    <property type="protein sequence ID" value="TTAC_0001141001-mRNA-1"/>
    <property type="gene ID" value="TTAC_0001141001"/>
</dbReference>
<keyword evidence="1" id="KW-0812">Transmembrane</keyword>
<organism evidence="4">
    <name type="scientific">Hydatigena taeniaeformis</name>
    <name type="common">Feline tapeworm</name>
    <name type="synonym">Taenia taeniaeformis</name>
    <dbReference type="NCBI Taxonomy" id="6205"/>
    <lineage>
        <taxon>Eukaryota</taxon>
        <taxon>Metazoa</taxon>
        <taxon>Spiralia</taxon>
        <taxon>Lophotrochozoa</taxon>
        <taxon>Platyhelminthes</taxon>
        <taxon>Cestoda</taxon>
        <taxon>Eucestoda</taxon>
        <taxon>Cyclophyllidea</taxon>
        <taxon>Taeniidae</taxon>
        <taxon>Hydatigera</taxon>
    </lineage>
</organism>
<proteinExistence type="predicted"/>
<reference evidence="2 3" key="2">
    <citation type="submission" date="2018-11" db="EMBL/GenBank/DDBJ databases">
        <authorList>
            <consortium name="Pathogen Informatics"/>
        </authorList>
    </citation>
    <scope>NUCLEOTIDE SEQUENCE [LARGE SCALE GENOMIC DNA]</scope>
</reference>
<dbReference type="Proteomes" id="UP000274429">
    <property type="component" value="Unassembled WGS sequence"/>
</dbReference>
<accession>A0A0R3XCY3</accession>
<name>A0A0R3XCY3_HYDTA</name>
<dbReference type="EMBL" id="UYWX01023923">
    <property type="protein sequence ID" value="VDM36373.1"/>
    <property type="molecule type" value="Genomic_DNA"/>
</dbReference>